<dbReference type="Proteomes" id="UP000266861">
    <property type="component" value="Unassembled WGS sequence"/>
</dbReference>
<dbReference type="OrthoDB" id="2406712at2759"/>
<dbReference type="EMBL" id="PQFF01000011">
    <property type="protein sequence ID" value="RHZ89631.1"/>
    <property type="molecule type" value="Genomic_DNA"/>
</dbReference>
<proteinExistence type="predicted"/>
<keyword evidence="2" id="KW-1185">Reference proteome</keyword>
<sequence>MKLCGFTSPTESAFTSEMICKWKKLKYGIISSSGGIAQNPTLPTNLEGWSKEDFLIPYKIILDKQLWKDIKQHMTIPNRPISFDLPPHIEVSKEPFSAIISKEHAAEISNWIDRETINYLTTNIPYKFELILSGTRDEFAPQAFAMVMLKTAVVAKIKGTDEIFGGSNPLTGDNTCDNARMDWMETEIVLFFH</sequence>
<organism evidence="1 2">
    <name type="scientific">Diversispora epigaea</name>
    <dbReference type="NCBI Taxonomy" id="1348612"/>
    <lineage>
        <taxon>Eukaryota</taxon>
        <taxon>Fungi</taxon>
        <taxon>Fungi incertae sedis</taxon>
        <taxon>Mucoromycota</taxon>
        <taxon>Glomeromycotina</taxon>
        <taxon>Glomeromycetes</taxon>
        <taxon>Diversisporales</taxon>
        <taxon>Diversisporaceae</taxon>
        <taxon>Diversispora</taxon>
    </lineage>
</organism>
<comment type="caution">
    <text evidence="1">The sequence shown here is derived from an EMBL/GenBank/DDBJ whole genome shotgun (WGS) entry which is preliminary data.</text>
</comment>
<dbReference type="AlphaFoldDB" id="A0A397JNY3"/>
<gene>
    <name evidence="1" type="ORF">Glove_13g267</name>
</gene>
<evidence type="ECO:0000313" key="2">
    <source>
        <dbReference type="Proteomes" id="UP000266861"/>
    </source>
</evidence>
<reference evidence="1 2" key="1">
    <citation type="submission" date="2018-08" db="EMBL/GenBank/DDBJ databases">
        <title>Genome and evolution of the arbuscular mycorrhizal fungus Diversispora epigaea (formerly Glomus versiforme) and its bacterial endosymbionts.</title>
        <authorList>
            <person name="Sun X."/>
            <person name="Fei Z."/>
            <person name="Harrison M."/>
        </authorList>
    </citation>
    <scope>NUCLEOTIDE SEQUENCE [LARGE SCALE GENOMIC DNA]</scope>
    <source>
        <strain evidence="1 2">IT104</strain>
    </source>
</reference>
<evidence type="ECO:0000313" key="1">
    <source>
        <dbReference type="EMBL" id="RHZ89631.1"/>
    </source>
</evidence>
<name>A0A397JNY3_9GLOM</name>
<accession>A0A397JNY3</accession>
<protein>
    <submittedName>
        <fullName evidence="1">Uncharacterized protein</fullName>
    </submittedName>
</protein>